<dbReference type="GO" id="GO:0003735">
    <property type="term" value="F:structural constituent of ribosome"/>
    <property type="evidence" value="ECO:0007669"/>
    <property type="project" value="InterPro"/>
</dbReference>
<accession>A0A1H6FK42</accession>
<dbReference type="GO" id="GO:0005840">
    <property type="term" value="C:ribosome"/>
    <property type="evidence" value="ECO:0007669"/>
    <property type="project" value="UniProtKB-KW"/>
</dbReference>
<gene>
    <name evidence="4" type="primary">rpsF</name>
    <name evidence="6" type="ORF">SAMN02745716_0699</name>
</gene>
<keyword evidence="7" id="KW-1185">Reference proteome</keyword>
<evidence type="ECO:0000256" key="5">
    <source>
        <dbReference type="SAM" id="MobiDB-lite"/>
    </source>
</evidence>
<dbReference type="InterPro" id="IPR000529">
    <property type="entry name" value="Ribosomal_bS6"/>
</dbReference>
<reference evidence="7" key="1">
    <citation type="submission" date="2016-10" db="EMBL/GenBank/DDBJ databases">
        <authorList>
            <person name="Varghese N."/>
            <person name="Submissions S."/>
        </authorList>
    </citation>
    <scope>NUCLEOTIDE SEQUENCE [LARGE SCALE GENOMIC DNA]</scope>
    <source>
        <strain evidence="7">ATCC 35263</strain>
    </source>
</reference>
<keyword evidence="4" id="KW-0694">RNA-binding</keyword>
<comment type="function">
    <text evidence="2 4">Binds together with bS18 to 16S ribosomal RNA.</text>
</comment>
<dbReference type="Gene3D" id="3.30.70.60">
    <property type="match status" value="1"/>
</dbReference>
<dbReference type="GO" id="GO:0070181">
    <property type="term" value="F:small ribosomal subunit rRNA binding"/>
    <property type="evidence" value="ECO:0007669"/>
    <property type="project" value="TreeGrafter"/>
</dbReference>
<evidence type="ECO:0000256" key="1">
    <source>
        <dbReference type="ARBA" id="ARBA00009512"/>
    </source>
</evidence>
<dbReference type="NCBIfam" id="TIGR00166">
    <property type="entry name" value="S6"/>
    <property type="match status" value="1"/>
</dbReference>
<dbReference type="GO" id="GO:1990904">
    <property type="term" value="C:ribonucleoprotein complex"/>
    <property type="evidence" value="ECO:0007669"/>
    <property type="project" value="UniProtKB-KW"/>
</dbReference>
<dbReference type="InterPro" id="IPR035980">
    <property type="entry name" value="Ribosomal_bS6_sf"/>
</dbReference>
<dbReference type="EMBL" id="FNWJ01000001">
    <property type="protein sequence ID" value="SEH11229.1"/>
    <property type="molecule type" value="Genomic_DNA"/>
</dbReference>
<dbReference type="SUPFAM" id="SSF54995">
    <property type="entry name" value="Ribosomal protein S6"/>
    <property type="match status" value="1"/>
</dbReference>
<dbReference type="GO" id="GO:0005737">
    <property type="term" value="C:cytoplasm"/>
    <property type="evidence" value="ECO:0007669"/>
    <property type="project" value="UniProtKB-ARBA"/>
</dbReference>
<comment type="similarity">
    <text evidence="1 4">Belongs to the bacterial ribosomal protein bS6 family.</text>
</comment>
<keyword evidence="4 6" id="KW-0689">Ribosomal protein</keyword>
<protein>
    <recommendedName>
        <fullName evidence="3 4">Small ribosomal subunit protein bS6</fullName>
    </recommendedName>
</protein>
<dbReference type="CDD" id="cd00473">
    <property type="entry name" value="bS6"/>
    <property type="match status" value="1"/>
</dbReference>
<dbReference type="AlphaFoldDB" id="A0A1H6FK42"/>
<dbReference type="HAMAP" id="MF_00360">
    <property type="entry name" value="Ribosomal_bS6"/>
    <property type="match status" value="1"/>
</dbReference>
<evidence type="ECO:0000313" key="7">
    <source>
        <dbReference type="Proteomes" id="UP000222056"/>
    </source>
</evidence>
<proteinExistence type="inferred from homology"/>
<dbReference type="Pfam" id="PF01250">
    <property type="entry name" value="Ribosomal_S6"/>
    <property type="match status" value="1"/>
</dbReference>
<evidence type="ECO:0000313" key="6">
    <source>
        <dbReference type="EMBL" id="SEH11229.1"/>
    </source>
</evidence>
<name>A0A1H6FK42_THEAL</name>
<feature type="compositionally biased region" description="Basic and acidic residues" evidence="5">
    <location>
        <begin position="102"/>
        <end position="115"/>
    </location>
</feature>
<keyword evidence="4" id="KW-0699">rRNA-binding</keyword>
<feature type="region of interest" description="Disordered" evidence="5">
    <location>
        <begin position="96"/>
        <end position="124"/>
    </location>
</feature>
<sequence>MATDYELVLLIDPELDEEARAGLVERVRELVTTRGELLAEHDWGLRKLAYEIKHRPQAHYVLLEFRAHDPASVRDLPRELRIIEGLLRHRLVKLGHLSPDAPRPDQGAREREGGRRERRAARAA</sequence>
<dbReference type="PANTHER" id="PTHR21011">
    <property type="entry name" value="MITOCHONDRIAL 28S RIBOSOMAL PROTEIN S6"/>
    <property type="match status" value="1"/>
</dbReference>
<evidence type="ECO:0000256" key="4">
    <source>
        <dbReference type="HAMAP-Rule" id="MF_00360"/>
    </source>
</evidence>
<organism evidence="6 7">
    <name type="scientific">Thermoleophilum album</name>
    <dbReference type="NCBI Taxonomy" id="29539"/>
    <lineage>
        <taxon>Bacteria</taxon>
        <taxon>Bacillati</taxon>
        <taxon>Actinomycetota</taxon>
        <taxon>Thermoleophilia</taxon>
        <taxon>Thermoleophilales</taxon>
        <taxon>Thermoleophilaceae</taxon>
        <taxon>Thermoleophilum</taxon>
    </lineage>
</organism>
<dbReference type="PANTHER" id="PTHR21011:SF1">
    <property type="entry name" value="SMALL RIBOSOMAL SUBUNIT PROTEIN BS6M"/>
    <property type="match status" value="1"/>
</dbReference>
<dbReference type="RefSeq" id="WP_093116251.1">
    <property type="nucleotide sequence ID" value="NZ_FNWJ01000001.1"/>
</dbReference>
<dbReference type="GO" id="GO:0006412">
    <property type="term" value="P:translation"/>
    <property type="evidence" value="ECO:0007669"/>
    <property type="project" value="UniProtKB-UniRule"/>
</dbReference>
<dbReference type="STRING" id="29539.SAMN02745716_0699"/>
<keyword evidence="4" id="KW-0687">Ribonucleoprotein</keyword>
<evidence type="ECO:0000256" key="2">
    <source>
        <dbReference type="ARBA" id="ARBA00035104"/>
    </source>
</evidence>
<dbReference type="InterPro" id="IPR020814">
    <property type="entry name" value="Ribosomal_S6_plastid/chlpt"/>
</dbReference>
<dbReference type="Proteomes" id="UP000222056">
    <property type="component" value="Unassembled WGS sequence"/>
</dbReference>
<dbReference type="InterPro" id="IPR014717">
    <property type="entry name" value="Transl_elong_EF1B/ribsomal_bS6"/>
</dbReference>
<dbReference type="OrthoDB" id="9812702at2"/>
<evidence type="ECO:0000256" key="3">
    <source>
        <dbReference type="ARBA" id="ARBA00035294"/>
    </source>
</evidence>